<reference evidence="8 9" key="1">
    <citation type="submission" date="2013-08" db="EMBL/GenBank/DDBJ databases">
        <title>The genome sequence of Knoellia aerolata.</title>
        <authorList>
            <person name="Zhu W."/>
            <person name="Wang G."/>
        </authorList>
    </citation>
    <scope>NUCLEOTIDE SEQUENCE [LARGE SCALE GENOMIC DNA]</scope>
    <source>
        <strain evidence="8 9">DSM 18566</strain>
    </source>
</reference>
<dbReference type="InterPro" id="IPR000209">
    <property type="entry name" value="Peptidase_S8/S53_dom"/>
</dbReference>
<feature type="active site" description="Charge relay system" evidence="5">
    <location>
        <position position="517"/>
    </location>
</feature>
<evidence type="ECO:0000256" key="3">
    <source>
        <dbReference type="ARBA" id="ARBA00022801"/>
    </source>
</evidence>
<keyword evidence="2 5" id="KW-0645">Protease</keyword>
<dbReference type="Gene3D" id="3.40.50.200">
    <property type="entry name" value="Peptidase S8/S53 domain"/>
    <property type="match status" value="1"/>
</dbReference>
<dbReference type="GO" id="GO:0004252">
    <property type="term" value="F:serine-type endopeptidase activity"/>
    <property type="evidence" value="ECO:0007669"/>
    <property type="project" value="UniProtKB-UniRule"/>
</dbReference>
<feature type="compositionally biased region" description="Acidic residues" evidence="6">
    <location>
        <begin position="1093"/>
        <end position="1108"/>
    </location>
</feature>
<feature type="domain" description="Peptidase S8/S53" evidence="7">
    <location>
        <begin position="108"/>
        <end position="566"/>
    </location>
</feature>
<feature type="region of interest" description="Disordered" evidence="6">
    <location>
        <begin position="1312"/>
        <end position="1348"/>
    </location>
</feature>
<dbReference type="EMBL" id="AVPL01000061">
    <property type="protein sequence ID" value="KGN39946.1"/>
    <property type="molecule type" value="Genomic_DNA"/>
</dbReference>
<feature type="region of interest" description="Disordered" evidence="6">
    <location>
        <begin position="684"/>
        <end position="709"/>
    </location>
</feature>
<dbReference type="STRING" id="1385519.N801_17725"/>
<evidence type="ECO:0000256" key="1">
    <source>
        <dbReference type="ARBA" id="ARBA00011073"/>
    </source>
</evidence>
<keyword evidence="3 5" id="KW-0378">Hydrolase</keyword>
<dbReference type="InterPro" id="IPR023828">
    <property type="entry name" value="Peptidase_S8_Ser-AS"/>
</dbReference>
<accession>A0A0A0JWF5</accession>
<dbReference type="InterPro" id="IPR049756">
    <property type="entry name" value="PlcA-like_dom"/>
</dbReference>
<dbReference type="Pfam" id="PF00082">
    <property type="entry name" value="Peptidase_S8"/>
    <property type="match status" value="1"/>
</dbReference>
<dbReference type="InterPro" id="IPR015500">
    <property type="entry name" value="Peptidase_S8_subtilisin-rel"/>
</dbReference>
<evidence type="ECO:0000256" key="4">
    <source>
        <dbReference type="ARBA" id="ARBA00022825"/>
    </source>
</evidence>
<feature type="region of interest" description="Disordered" evidence="6">
    <location>
        <begin position="943"/>
        <end position="967"/>
    </location>
</feature>
<dbReference type="RefSeq" id="WP_052113211.1">
    <property type="nucleotide sequence ID" value="NZ_AVPL01000061.1"/>
</dbReference>
<evidence type="ECO:0000256" key="5">
    <source>
        <dbReference type="PROSITE-ProRule" id="PRU01240"/>
    </source>
</evidence>
<evidence type="ECO:0000256" key="6">
    <source>
        <dbReference type="SAM" id="MobiDB-lite"/>
    </source>
</evidence>
<protein>
    <recommendedName>
        <fullName evidence="7">Peptidase S8/S53 domain-containing protein</fullName>
    </recommendedName>
</protein>
<dbReference type="PRINTS" id="PR00723">
    <property type="entry name" value="SUBTILISIN"/>
</dbReference>
<dbReference type="CDD" id="cd22893">
    <property type="entry name" value="PlcA-like"/>
    <property type="match status" value="1"/>
</dbReference>
<dbReference type="PANTHER" id="PTHR43399:SF4">
    <property type="entry name" value="CELL WALL-ASSOCIATED PROTEASE"/>
    <property type="match status" value="1"/>
</dbReference>
<comment type="similarity">
    <text evidence="1 5">Belongs to the peptidase S8 family.</text>
</comment>
<dbReference type="PROSITE" id="PS00138">
    <property type="entry name" value="SUBTILASE_SER"/>
    <property type="match status" value="1"/>
</dbReference>
<evidence type="ECO:0000259" key="7">
    <source>
        <dbReference type="Pfam" id="PF00082"/>
    </source>
</evidence>
<evidence type="ECO:0000313" key="9">
    <source>
        <dbReference type="Proteomes" id="UP000030013"/>
    </source>
</evidence>
<name>A0A0A0JWF5_9MICO</name>
<gene>
    <name evidence="8" type="ORF">N801_17725</name>
</gene>
<dbReference type="InterPro" id="IPR051048">
    <property type="entry name" value="Peptidase_S8/S53_subtilisin"/>
</dbReference>
<feature type="active site" description="Charge relay system" evidence="5">
    <location>
        <position position="115"/>
    </location>
</feature>
<proteinExistence type="inferred from homology"/>
<dbReference type="PANTHER" id="PTHR43399">
    <property type="entry name" value="SUBTILISIN-RELATED"/>
    <property type="match status" value="1"/>
</dbReference>
<evidence type="ECO:0000256" key="2">
    <source>
        <dbReference type="ARBA" id="ARBA00022670"/>
    </source>
</evidence>
<dbReference type="PROSITE" id="PS51892">
    <property type="entry name" value="SUBTILASE"/>
    <property type="match status" value="1"/>
</dbReference>
<feature type="region of interest" description="Disordered" evidence="6">
    <location>
        <begin position="1081"/>
        <end position="1109"/>
    </location>
</feature>
<dbReference type="GO" id="GO:0006508">
    <property type="term" value="P:proteolysis"/>
    <property type="evidence" value="ECO:0007669"/>
    <property type="project" value="UniProtKB-KW"/>
</dbReference>
<feature type="active site" description="Charge relay system" evidence="5">
    <location>
        <position position="193"/>
    </location>
</feature>
<dbReference type="OrthoDB" id="9813435at2"/>
<dbReference type="InterPro" id="IPR036852">
    <property type="entry name" value="Peptidase_S8/S53_dom_sf"/>
</dbReference>
<feature type="region of interest" description="Disordered" evidence="6">
    <location>
        <begin position="1391"/>
        <end position="1413"/>
    </location>
</feature>
<dbReference type="Gene3D" id="2.60.120.1290">
    <property type="match status" value="1"/>
</dbReference>
<sequence length="1827" mass="198782">MDPALWELLREDVDTDRELEAIIRFAHPDVDPPEVRVVARFGTIATCRVRAGDVLSVRSHPDVVSLKAARRLSPTYETGPAGRMSGTRPAERLHDTRRDPRLVPTGAGVVVSAVDWGIDPTCASFRHPPGQGGGTRILSLWDQRDAAVGPRLAPYGYGAVHDAVDIDRALADPFPLRRLGYHPAIADRGNGSHGTHVLDIAAGNGAGGGPVGLAPRADLVFVHLADRDTGGLANLGDSVRLLEAVDFISRTAGPRPWVANLSVGRHGGPHDGTTLTELAFDELLDGAPGRFIVQSAGNYYRSRTHASGILSTGESQSFRFRTHPADVTANELEIWSDHRDAFAIRVEAPDGTVTGPVAPGHRAELRAGRRVVGRIYHRAADPNNGDNHVDAFLDPTAPSGMWTVTVEAGRVTCGRFDAWLERDDACRRCQTRFAVDDSDRTATTGTIANGHLPLIVGAYGAQGPLRRPGRFSSVGPTRDGRPKPDLVAPGVNVLAARSAPALSDRNEGLLVRKSGTSMAAPHVTGSVALCLELAGDRMTARRLRAVVLATCQTEPSTWPEPRLGHGYLDTLRLTKAVGRLMRVADQAVTTEGLTMPTDPILTHEPAVALRELVYRPSGPISLTITRRYDVIARPGQSAPRDAKTGDLLLEMTLGRRAGGRCVNLDDTSLRELASKGRLGFDQLILRPRPPHDTTVAPANPASDDSAVDAEDDADLDRLVQQGLSENQITNALFYARHPSLTGVVLRAGSATAREWRTIRDAEVRPGLRSRLQVGAVDPVQLAVFLSQYENDSRVPAEYTKRFLTRVPLLSMGRSLRDRVLANWRGGASPLTTTRFFALAVETAGNPGVAALLCHNVAKAFVREGAAITWRATGTEGEYSDGQKTYTAAVIHRAGRLRYYHGGKGRDVVSIFYLLFSDREFGTQDPGDWYHFFVTATMSALSSGGSLAATRGRGGRQGEGEDGEDRSGVGGVVYRGLMADRIMDLERQMTDATLRPVPGYRGWVLANVLSFLEGGHYGKDFSTGQDDVARESKVHLRGAAFGLSTVAGKPGPSWRWYVPKAGSLSDTDLALGFSLPARTAEVWGPDAKPRPSEEVDGSGEVPDDTEDAPQDLVKRAQTWWNTAYGKDKLLSGVRIAEYETVPSEAVRELSYDAWTNSPKSIYVASTAHKNAVTLETVLRHEAVHIRQFLDRGRPNTYERTTLYELEAYREGVPRLESRLRALDSLTNPTTKDDAERDAVTEQLETIRSVIRTLEDGLAHARTLKTTDQQERSLRRLLIGHCLLPYHRSLGDLYAPRKDQRNPAATETVDELADDLTDGPAGDQPEDSDGPAHWDGVRDNGTTTEQDLTPIWDDEFEREKLADIVTEEAGGPPALSGAEEMEGRVLDSAEFAGSEHKDIGDTGSGRESSSIPFGNPPRALSFGDVVSLAGDYYETYEQMRDLGRTSGGREELEWARWHCLALKKKGIPEPSVDAKTADRVVDRYHLLASRNLSHFAAGGTAWQTYAGWHGQALADALESGQTSDDKLWRRALTKDAFAAHFLTDMFAAGHVRTPRRDIRDWYARHQPGPSDAFVAYMAQYLFERLDARHQLPPLLWWMGWVTKSTMRDRIRVLGGEAVSSFSLGDIVALALHDRDNKGLNVVSDVGPDGRAVLGGYAWRAVGDGHLGRIPYGPETKAMATAGVIASLRDLERVRGAGRRLGSGTVSLAQKADAIRTALGTQGFAARAYVPRESRVPGANPSYSRADGTRAELEWRWGQLGPQTRAAVDEAVRTTIAQELLDMASELKEPIEAPLGIRVYGIQNAFRDFVRHLREEGIGAVERAVGKPAG</sequence>
<dbReference type="Proteomes" id="UP000030013">
    <property type="component" value="Unassembled WGS sequence"/>
</dbReference>
<comment type="caution">
    <text evidence="8">The sequence shown here is derived from an EMBL/GenBank/DDBJ whole genome shotgun (WGS) entry which is preliminary data.</text>
</comment>
<keyword evidence="9" id="KW-1185">Reference proteome</keyword>
<keyword evidence="4 5" id="KW-0720">Serine protease</keyword>
<dbReference type="SUPFAM" id="SSF52743">
    <property type="entry name" value="Subtilisin-like"/>
    <property type="match status" value="1"/>
</dbReference>
<dbReference type="eggNOG" id="COG1404">
    <property type="taxonomic scope" value="Bacteria"/>
</dbReference>
<organism evidence="8 9">
    <name type="scientific">Knoellia aerolata DSM 18566</name>
    <dbReference type="NCBI Taxonomy" id="1385519"/>
    <lineage>
        <taxon>Bacteria</taxon>
        <taxon>Bacillati</taxon>
        <taxon>Actinomycetota</taxon>
        <taxon>Actinomycetes</taxon>
        <taxon>Micrococcales</taxon>
        <taxon>Intrasporangiaceae</taxon>
        <taxon>Knoellia</taxon>
    </lineage>
</organism>
<evidence type="ECO:0000313" key="8">
    <source>
        <dbReference type="EMBL" id="KGN39946.1"/>
    </source>
</evidence>